<dbReference type="RefSeq" id="XP_024720004.1">
    <property type="nucleotide sequence ID" value="XM_024869252.1"/>
</dbReference>
<accession>A0A2T3AZ99</accession>
<dbReference type="PANTHER" id="PTHR48081">
    <property type="entry name" value="AB HYDROLASE SUPERFAMILY PROTEIN C4A8.06C"/>
    <property type="match status" value="1"/>
</dbReference>
<dbReference type="InterPro" id="IPR013094">
    <property type="entry name" value="AB_hydrolase_3"/>
</dbReference>
<name>A0A2T3AZ99_AMORE</name>
<dbReference type="GO" id="GO:0016787">
    <property type="term" value="F:hydrolase activity"/>
    <property type="evidence" value="ECO:0007669"/>
    <property type="project" value="UniProtKB-KW"/>
</dbReference>
<reference evidence="3 4" key="1">
    <citation type="journal article" date="2018" name="New Phytol.">
        <title>Comparative genomics and transcriptomics depict ericoid mycorrhizal fungi as versatile saprotrophs and plant mutualists.</title>
        <authorList>
            <person name="Martino E."/>
            <person name="Morin E."/>
            <person name="Grelet G.A."/>
            <person name="Kuo A."/>
            <person name="Kohler A."/>
            <person name="Daghino S."/>
            <person name="Barry K.W."/>
            <person name="Cichocki N."/>
            <person name="Clum A."/>
            <person name="Dockter R.B."/>
            <person name="Hainaut M."/>
            <person name="Kuo R.C."/>
            <person name="LaButti K."/>
            <person name="Lindahl B.D."/>
            <person name="Lindquist E.A."/>
            <person name="Lipzen A."/>
            <person name="Khouja H.R."/>
            <person name="Magnuson J."/>
            <person name="Murat C."/>
            <person name="Ohm R.A."/>
            <person name="Singer S.W."/>
            <person name="Spatafora J.W."/>
            <person name="Wang M."/>
            <person name="Veneault-Fourrey C."/>
            <person name="Henrissat B."/>
            <person name="Grigoriev I.V."/>
            <person name="Martin F.M."/>
            <person name="Perotto S."/>
        </authorList>
    </citation>
    <scope>NUCLEOTIDE SEQUENCE [LARGE SCALE GENOMIC DNA]</scope>
    <source>
        <strain evidence="3 4">ATCC 22711</strain>
    </source>
</reference>
<dbReference type="InterPro" id="IPR050300">
    <property type="entry name" value="GDXG_lipolytic_enzyme"/>
</dbReference>
<dbReference type="PANTHER" id="PTHR48081:SF8">
    <property type="entry name" value="ALPHA_BETA HYDROLASE FOLD-3 DOMAIN-CONTAINING PROTEIN-RELATED"/>
    <property type="match status" value="1"/>
</dbReference>
<feature type="domain" description="Alpha/beta hydrolase fold-3" evidence="2">
    <location>
        <begin position="90"/>
        <end position="303"/>
    </location>
</feature>
<organism evidence="3 4">
    <name type="scientific">Amorphotheca resinae ATCC 22711</name>
    <dbReference type="NCBI Taxonomy" id="857342"/>
    <lineage>
        <taxon>Eukaryota</taxon>
        <taxon>Fungi</taxon>
        <taxon>Dikarya</taxon>
        <taxon>Ascomycota</taxon>
        <taxon>Pezizomycotina</taxon>
        <taxon>Leotiomycetes</taxon>
        <taxon>Helotiales</taxon>
        <taxon>Amorphothecaceae</taxon>
        <taxon>Amorphotheca</taxon>
    </lineage>
</organism>
<dbReference type="InterPro" id="IPR029058">
    <property type="entry name" value="AB_hydrolase_fold"/>
</dbReference>
<sequence length="328" mass="36983">MADYTHLAIPATEWKTFEEANPPPTLPAETTLEHRRKLFNDTREQLFKSVLGPVENVTSEDVFISTSGSHKIPVRIYRPTDAAGRLPLYIHLHGGGFHLGNLETEDTSCRLISLRTNSIVANVNYRHAPEWTFPTPNEDVWDALNWILDSANTYGIDNDKVIIGGTSAGASLACATALRDLENQGTRIKGVILTIPPTVHEQLFPRELVKNGYSSLEQNAEAPILPISRYRAFIDMYKPEPGHRYFSPLIASDDLFRGFPPTCFHIAGLDPLRDEGLLLEEKLRGVGVTTRLEVYPGFPHGFMGFPQLRESEKWREHLCRDIKWLKVL</sequence>
<dbReference type="InParanoid" id="A0A2T3AZ99"/>
<evidence type="ECO:0000256" key="1">
    <source>
        <dbReference type="ARBA" id="ARBA00022801"/>
    </source>
</evidence>
<protein>
    <recommendedName>
        <fullName evidence="2">Alpha/beta hydrolase fold-3 domain-containing protein</fullName>
    </recommendedName>
</protein>
<dbReference type="GeneID" id="36577333"/>
<proteinExistence type="predicted"/>
<dbReference type="OrthoDB" id="408631at2759"/>
<dbReference type="STRING" id="857342.A0A2T3AZ99"/>
<evidence type="ECO:0000313" key="3">
    <source>
        <dbReference type="EMBL" id="PSS16496.1"/>
    </source>
</evidence>
<gene>
    <name evidence="3" type="ORF">M430DRAFT_66875</name>
</gene>
<dbReference type="Proteomes" id="UP000241818">
    <property type="component" value="Unassembled WGS sequence"/>
</dbReference>
<keyword evidence="4" id="KW-1185">Reference proteome</keyword>
<dbReference type="Gene3D" id="3.40.50.1820">
    <property type="entry name" value="alpha/beta hydrolase"/>
    <property type="match status" value="1"/>
</dbReference>
<evidence type="ECO:0000313" key="4">
    <source>
        <dbReference type="Proteomes" id="UP000241818"/>
    </source>
</evidence>
<dbReference type="Pfam" id="PF07859">
    <property type="entry name" value="Abhydrolase_3"/>
    <property type="match status" value="1"/>
</dbReference>
<dbReference type="SUPFAM" id="SSF53474">
    <property type="entry name" value="alpha/beta-Hydrolases"/>
    <property type="match status" value="1"/>
</dbReference>
<dbReference type="AlphaFoldDB" id="A0A2T3AZ99"/>
<evidence type="ECO:0000259" key="2">
    <source>
        <dbReference type="Pfam" id="PF07859"/>
    </source>
</evidence>
<keyword evidence="1" id="KW-0378">Hydrolase</keyword>
<dbReference type="EMBL" id="KZ679012">
    <property type="protein sequence ID" value="PSS16496.1"/>
    <property type="molecule type" value="Genomic_DNA"/>
</dbReference>